<dbReference type="GO" id="GO:0003676">
    <property type="term" value="F:nucleic acid binding"/>
    <property type="evidence" value="ECO:0007669"/>
    <property type="project" value="InterPro"/>
</dbReference>
<dbReference type="EMBL" id="JANEYF010003219">
    <property type="protein sequence ID" value="KAJ8938180.1"/>
    <property type="molecule type" value="Genomic_DNA"/>
</dbReference>
<feature type="region of interest" description="Disordered" evidence="1">
    <location>
        <begin position="321"/>
        <end position="353"/>
    </location>
</feature>
<protein>
    <recommendedName>
        <fullName evidence="2">DDE-1 domain-containing protein</fullName>
    </recommendedName>
</protein>
<sequence>MSYLSTFVPSSMDLAPPVSGDGDAPPVCPSTEAGLAEKKIKVVQDILIQNGRGCNSSGGVSRVSEGEQQLAYQDGYQQSSKKNHPDSDLPVLHIDDGDLENHSENIVLVEYIDKLEETLKLEAAASINKKKESTSSNLKCQDARLLDTSQRKTPVVPLVVIDDTDDGFVKMAKSTNVKIIKNNNKSSSAPSAKGKGQVNKISKKIVFELLPVSNALEQPSCSNAVLPPPPPSIPEVTPILDQNPMPPPTPDSDSDSEVFSQAENLVSNFCKYYEKQARRHEMNVRACQNDAKITRDAKEMIVHANNTIERARKLLADVERHVPPSPDAPRFSNAPPYPDAPQFPSAPPLPDHNRWYAQHQREMKDHGEPPTLLPCYVVYKAQNLYDSWTIGGPKETRYNRSSSGWFESSSFEDWVEKIAIPYLKKLDGKKFLIGDNLSSHFSSEIVRLCAQHNISFIFLPPNSTHMTQPLDVAFFSPFKGGLEKDTAVLENRKCGICPLNREEVLRRIPTNQEPDGIQENVANSVVAYLKNLRYGDGPTTPRQNKKKKINVLAGKSVTGADFAETSSEDESEHMSLHDSESSFNMEEIENDTQQEDTLIGDEQFTPPGIDKVDPSKKNYIHASMDNFDLNEETIDGRNTTHSMAIVVFQQHNDDRKVISCTDEEIEASFLRSKPSKKTDGQMCSYPEVPDICMVPHDQGMVPHEGGYTHIRPTKPCSPEALDMLLPIEFVESSEDDEAESTNEEGSMSSDEDKWI</sequence>
<feature type="region of interest" description="Disordered" evidence="1">
    <location>
        <begin position="729"/>
        <end position="755"/>
    </location>
</feature>
<evidence type="ECO:0000313" key="3">
    <source>
        <dbReference type="EMBL" id="KAJ8938180.1"/>
    </source>
</evidence>
<comment type="caution">
    <text evidence="3">The sequence shown here is derived from an EMBL/GenBank/DDBJ whole genome shotgun (WGS) entry which is preliminary data.</text>
</comment>
<evidence type="ECO:0000256" key="1">
    <source>
        <dbReference type="SAM" id="MobiDB-lite"/>
    </source>
</evidence>
<dbReference type="Gene3D" id="3.30.420.10">
    <property type="entry name" value="Ribonuclease H-like superfamily/Ribonuclease H"/>
    <property type="match status" value="1"/>
</dbReference>
<evidence type="ECO:0000259" key="2">
    <source>
        <dbReference type="Pfam" id="PF03184"/>
    </source>
</evidence>
<reference evidence="3" key="1">
    <citation type="journal article" date="2023" name="Insect Mol. Biol.">
        <title>Genome sequencing provides insights into the evolution of gene families encoding plant cell wall-degrading enzymes in longhorned beetles.</title>
        <authorList>
            <person name="Shin N.R."/>
            <person name="Okamura Y."/>
            <person name="Kirsch R."/>
            <person name="Pauchet Y."/>
        </authorList>
    </citation>
    <scope>NUCLEOTIDE SEQUENCE</scope>
    <source>
        <strain evidence="3">RBIC_L_NR</strain>
    </source>
</reference>
<feature type="compositionally biased region" description="Acidic residues" evidence="1">
    <location>
        <begin position="731"/>
        <end position="742"/>
    </location>
</feature>
<proteinExistence type="predicted"/>
<accession>A0AAV8XI28</accession>
<organism evidence="3 4">
    <name type="scientific">Rhamnusium bicolor</name>
    <dbReference type="NCBI Taxonomy" id="1586634"/>
    <lineage>
        <taxon>Eukaryota</taxon>
        <taxon>Metazoa</taxon>
        <taxon>Ecdysozoa</taxon>
        <taxon>Arthropoda</taxon>
        <taxon>Hexapoda</taxon>
        <taxon>Insecta</taxon>
        <taxon>Pterygota</taxon>
        <taxon>Neoptera</taxon>
        <taxon>Endopterygota</taxon>
        <taxon>Coleoptera</taxon>
        <taxon>Polyphaga</taxon>
        <taxon>Cucujiformia</taxon>
        <taxon>Chrysomeloidea</taxon>
        <taxon>Cerambycidae</taxon>
        <taxon>Lepturinae</taxon>
        <taxon>Rhagiini</taxon>
        <taxon>Rhamnusium</taxon>
    </lineage>
</organism>
<feature type="domain" description="DDE-1" evidence="2">
    <location>
        <begin position="373"/>
        <end position="480"/>
    </location>
</feature>
<dbReference type="Pfam" id="PF03184">
    <property type="entry name" value="DDE_1"/>
    <property type="match status" value="1"/>
</dbReference>
<dbReference type="Proteomes" id="UP001162156">
    <property type="component" value="Unassembled WGS sequence"/>
</dbReference>
<keyword evidence="4" id="KW-1185">Reference proteome</keyword>
<evidence type="ECO:0000313" key="4">
    <source>
        <dbReference type="Proteomes" id="UP001162156"/>
    </source>
</evidence>
<dbReference type="AlphaFoldDB" id="A0AAV8XI28"/>
<dbReference type="InterPro" id="IPR004875">
    <property type="entry name" value="DDE_SF_endonuclease_dom"/>
</dbReference>
<dbReference type="InterPro" id="IPR036397">
    <property type="entry name" value="RNaseH_sf"/>
</dbReference>
<feature type="compositionally biased region" description="Pro residues" evidence="1">
    <location>
        <begin position="335"/>
        <end position="350"/>
    </location>
</feature>
<name>A0AAV8XI28_9CUCU</name>
<gene>
    <name evidence="3" type="ORF">NQ314_011588</name>
</gene>